<comment type="caution">
    <text evidence="14">The sequence shown here is derived from an EMBL/GenBank/DDBJ whole genome shotgun (WGS) entry which is preliminary data.</text>
</comment>
<dbReference type="GO" id="GO:0006261">
    <property type="term" value="P:DNA-templated DNA replication"/>
    <property type="evidence" value="ECO:0007669"/>
    <property type="project" value="TreeGrafter"/>
</dbReference>
<dbReference type="NCBIfam" id="TIGR02397">
    <property type="entry name" value="dnaX_nterm"/>
    <property type="match status" value="1"/>
</dbReference>
<dbReference type="InterPro" id="IPR008921">
    <property type="entry name" value="DNA_pol3_clamp-load_cplx_C"/>
</dbReference>
<sequence>MYQALYRKYRPKTFDELLGQKHITTTLKNQVLNDNIAHAYLFSGTRGTGKTSAAKILSRAVNCLNPKDGNPCNECDCCKGILNESIMDVIEMDAASNNSVDDVRDLREKVIYPPARTKYKVYIIDEVHMLSKGAFNALLKTLEEPPKHLIFILATTEPERLPQTILSRCQRFDFKRITTKDIVENMRNITDELKVEIDDNVLRLIARNSDGAMRDALSLLDQCFSFNGEKVTYEDAIDILGIANKDLIQNMVINIRDKNLEKVLMSIDEIIQDGKDINQFIKDLINYFRDLMIVKTSSNPKEILEIDNLEPLKEVSNNMSLDYILKALNTLTNAEVQGKWSTQPRIVLEMAVVKLIDLENEMSLEERVKRLEQGIRPIDQSKEIKEDAIVPHKNIAKSIADKIKSTEDIKPAADKIDKREEPKQESVKEQDQRPNEDDGYTFTIEKISNEWEKVLQKIKLKKINLYALILEGELLSFENGMITIGYKESYSFHRDAINTPQNKEIIEEIISKYFNRDIVVNFIIKGEPANIHKENKKEEAIKSVIDFFGEENVEIK</sequence>
<accession>A0A926IK43</accession>
<keyword evidence="7" id="KW-0547">Nucleotide-binding</keyword>
<dbReference type="InterPro" id="IPR022754">
    <property type="entry name" value="DNA_pol_III_gamma-3"/>
</dbReference>
<proteinExistence type="inferred from homology"/>
<evidence type="ECO:0000256" key="2">
    <source>
        <dbReference type="ARBA" id="ARBA00012417"/>
    </source>
</evidence>
<reference evidence="14" key="1">
    <citation type="submission" date="2020-08" db="EMBL/GenBank/DDBJ databases">
        <title>Genome public.</title>
        <authorList>
            <person name="Liu C."/>
            <person name="Sun Q."/>
        </authorList>
    </citation>
    <scope>NUCLEOTIDE SEQUENCE</scope>
    <source>
        <strain evidence="14">BX21</strain>
    </source>
</reference>
<organism evidence="14 15">
    <name type="scientific">Paratissierella segnis</name>
    <dbReference type="NCBI Taxonomy" id="2763679"/>
    <lineage>
        <taxon>Bacteria</taxon>
        <taxon>Bacillati</taxon>
        <taxon>Bacillota</taxon>
        <taxon>Tissierellia</taxon>
        <taxon>Tissierellales</taxon>
        <taxon>Tissierellaceae</taxon>
        <taxon>Paratissierella</taxon>
    </lineage>
</organism>
<dbReference type="Pfam" id="PF20964">
    <property type="entry name" value="DnaX_C"/>
    <property type="match status" value="1"/>
</dbReference>
<dbReference type="InterPro" id="IPR050238">
    <property type="entry name" value="DNA_Rep/Repair_Clamp_Loader"/>
</dbReference>
<dbReference type="GO" id="GO:0005524">
    <property type="term" value="F:ATP binding"/>
    <property type="evidence" value="ECO:0007669"/>
    <property type="project" value="UniProtKB-KW"/>
</dbReference>
<comment type="catalytic activity">
    <reaction evidence="11">
        <text>DNA(n) + a 2'-deoxyribonucleoside 5'-triphosphate = DNA(n+1) + diphosphate</text>
        <dbReference type="Rhea" id="RHEA:22508"/>
        <dbReference type="Rhea" id="RHEA-COMP:17339"/>
        <dbReference type="Rhea" id="RHEA-COMP:17340"/>
        <dbReference type="ChEBI" id="CHEBI:33019"/>
        <dbReference type="ChEBI" id="CHEBI:61560"/>
        <dbReference type="ChEBI" id="CHEBI:173112"/>
        <dbReference type="EC" id="2.7.7.7"/>
    </reaction>
</comment>
<dbReference type="GO" id="GO:0003677">
    <property type="term" value="F:DNA binding"/>
    <property type="evidence" value="ECO:0007669"/>
    <property type="project" value="InterPro"/>
</dbReference>
<dbReference type="CDD" id="cd00009">
    <property type="entry name" value="AAA"/>
    <property type="match status" value="1"/>
</dbReference>
<feature type="domain" description="AAA+ ATPase" evidence="13">
    <location>
        <begin position="36"/>
        <end position="178"/>
    </location>
</feature>
<dbReference type="Pfam" id="PF22608">
    <property type="entry name" value="DNAX_ATPase_lid"/>
    <property type="match status" value="1"/>
</dbReference>
<dbReference type="Proteomes" id="UP000601171">
    <property type="component" value="Unassembled WGS sequence"/>
</dbReference>
<dbReference type="Pfam" id="PF13177">
    <property type="entry name" value="DNA_pol3_delta2"/>
    <property type="match status" value="1"/>
</dbReference>
<dbReference type="PANTHER" id="PTHR11669">
    <property type="entry name" value="REPLICATION FACTOR C / DNA POLYMERASE III GAMMA-TAU SUBUNIT"/>
    <property type="match status" value="1"/>
</dbReference>
<dbReference type="CDD" id="cd18137">
    <property type="entry name" value="HLD_clamp_pol_III_gamma_tau"/>
    <property type="match status" value="1"/>
</dbReference>
<dbReference type="SUPFAM" id="SSF48019">
    <property type="entry name" value="post-AAA+ oligomerization domain-like"/>
    <property type="match status" value="1"/>
</dbReference>
<evidence type="ECO:0000256" key="6">
    <source>
        <dbReference type="ARBA" id="ARBA00022723"/>
    </source>
</evidence>
<evidence type="ECO:0000256" key="5">
    <source>
        <dbReference type="ARBA" id="ARBA00022705"/>
    </source>
</evidence>
<dbReference type="InterPro" id="IPR027417">
    <property type="entry name" value="P-loop_NTPase"/>
</dbReference>
<evidence type="ECO:0000256" key="10">
    <source>
        <dbReference type="ARBA" id="ARBA00022932"/>
    </source>
</evidence>
<feature type="compositionally biased region" description="Basic and acidic residues" evidence="12">
    <location>
        <begin position="413"/>
        <end position="436"/>
    </location>
</feature>
<keyword evidence="8" id="KW-0862">Zinc</keyword>
<evidence type="ECO:0000256" key="1">
    <source>
        <dbReference type="ARBA" id="ARBA00006360"/>
    </source>
</evidence>
<dbReference type="NCBIfam" id="NF004046">
    <property type="entry name" value="PRK05563.1"/>
    <property type="match status" value="1"/>
</dbReference>
<dbReference type="GO" id="GO:0009360">
    <property type="term" value="C:DNA polymerase III complex"/>
    <property type="evidence" value="ECO:0007669"/>
    <property type="project" value="InterPro"/>
</dbReference>
<dbReference type="AlphaFoldDB" id="A0A926IK43"/>
<dbReference type="EC" id="2.7.7.7" evidence="2"/>
<dbReference type="InterPro" id="IPR045085">
    <property type="entry name" value="HLD_clamp_pol_III_gamma_tau"/>
</dbReference>
<evidence type="ECO:0000256" key="4">
    <source>
        <dbReference type="ARBA" id="ARBA00022695"/>
    </source>
</evidence>
<keyword evidence="4 14" id="KW-0548">Nucleotidyltransferase</keyword>
<evidence type="ECO:0000256" key="9">
    <source>
        <dbReference type="ARBA" id="ARBA00022840"/>
    </source>
</evidence>
<dbReference type="SUPFAM" id="SSF52540">
    <property type="entry name" value="P-loop containing nucleoside triphosphate hydrolases"/>
    <property type="match status" value="1"/>
</dbReference>
<dbReference type="Gene3D" id="3.40.50.300">
    <property type="entry name" value="P-loop containing nucleotide triphosphate hydrolases"/>
    <property type="match status" value="1"/>
</dbReference>
<keyword evidence="3 14" id="KW-0808">Transferase</keyword>
<keyword evidence="5" id="KW-0235">DNA replication</keyword>
<evidence type="ECO:0000256" key="3">
    <source>
        <dbReference type="ARBA" id="ARBA00022679"/>
    </source>
</evidence>
<dbReference type="InterPro" id="IPR048448">
    <property type="entry name" value="DnaX-like_C"/>
</dbReference>
<keyword evidence="15" id="KW-1185">Reference proteome</keyword>
<dbReference type="Gene3D" id="1.10.8.60">
    <property type="match status" value="1"/>
</dbReference>
<gene>
    <name evidence="14" type="primary">dnaX</name>
    <name evidence="14" type="ORF">H8707_03590</name>
</gene>
<evidence type="ECO:0000313" key="15">
    <source>
        <dbReference type="Proteomes" id="UP000601171"/>
    </source>
</evidence>
<protein>
    <recommendedName>
        <fullName evidence="2">DNA-directed DNA polymerase</fullName>
        <ecNumber evidence="2">2.7.7.7</ecNumber>
    </recommendedName>
</protein>
<keyword evidence="10" id="KW-0239">DNA-directed DNA polymerase</keyword>
<evidence type="ECO:0000313" key="14">
    <source>
        <dbReference type="EMBL" id="MBC8587323.1"/>
    </source>
</evidence>
<dbReference type="GO" id="GO:0046872">
    <property type="term" value="F:metal ion binding"/>
    <property type="evidence" value="ECO:0007669"/>
    <property type="project" value="UniProtKB-KW"/>
</dbReference>
<dbReference type="FunFam" id="1.10.8.60:FF:000013">
    <property type="entry name" value="DNA polymerase III subunit gamma/tau"/>
    <property type="match status" value="1"/>
</dbReference>
<evidence type="ECO:0000256" key="7">
    <source>
        <dbReference type="ARBA" id="ARBA00022741"/>
    </source>
</evidence>
<keyword evidence="6" id="KW-0479">Metal-binding</keyword>
<evidence type="ECO:0000256" key="12">
    <source>
        <dbReference type="SAM" id="MobiDB-lite"/>
    </source>
</evidence>
<evidence type="ECO:0000259" key="13">
    <source>
        <dbReference type="SMART" id="SM00382"/>
    </source>
</evidence>
<dbReference type="FunFam" id="3.40.50.300:FF:000014">
    <property type="entry name" value="DNA polymerase III subunit gamma/tau"/>
    <property type="match status" value="1"/>
</dbReference>
<dbReference type="SMART" id="SM00382">
    <property type="entry name" value="AAA"/>
    <property type="match status" value="1"/>
</dbReference>
<dbReference type="PANTHER" id="PTHR11669:SF0">
    <property type="entry name" value="PROTEIN STICHEL-LIKE 2"/>
    <property type="match status" value="1"/>
</dbReference>
<feature type="region of interest" description="Disordered" evidence="12">
    <location>
        <begin position="413"/>
        <end position="439"/>
    </location>
</feature>
<comment type="similarity">
    <text evidence="1">Belongs to the DnaX/STICHEL family.</text>
</comment>
<evidence type="ECO:0000256" key="8">
    <source>
        <dbReference type="ARBA" id="ARBA00022833"/>
    </source>
</evidence>
<name>A0A926IK43_9FIRM</name>
<keyword evidence="9" id="KW-0067">ATP-binding</keyword>
<evidence type="ECO:0000256" key="11">
    <source>
        <dbReference type="ARBA" id="ARBA00049244"/>
    </source>
</evidence>
<dbReference type="EMBL" id="JACRTG010000010">
    <property type="protein sequence ID" value="MBC8587323.1"/>
    <property type="molecule type" value="Genomic_DNA"/>
</dbReference>
<dbReference type="Gene3D" id="1.20.272.10">
    <property type="match status" value="1"/>
</dbReference>
<dbReference type="Pfam" id="PF12169">
    <property type="entry name" value="DNA_pol3_gamma3"/>
    <property type="match status" value="1"/>
</dbReference>
<dbReference type="InterPro" id="IPR012763">
    <property type="entry name" value="DNA_pol_III_sug/sutau_N"/>
</dbReference>
<dbReference type="InterPro" id="IPR003593">
    <property type="entry name" value="AAA+_ATPase"/>
</dbReference>
<dbReference type="GO" id="GO:0003887">
    <property type="term" value="F:DNA-directed DNA polymerase activity"/>
    <property type="evidence" value="ECO:0007669"/>
    <property type="project" value="UniProtKB-KW"/>
</dbReference>